<dbReference type="AlphaFoldDB" id="A0A367RM70"/>
<dbReference type="EMBL" id="LXQE01000147">
    <property type="protein sequence ID" value="RCJ36764.1"/>
    <property type="molecule type" value="Genomic_DNA"/>
</dbReference>
<sequence>MLRLYHLLLGSILLVSIPVGAKFVLPQFSPPKVVKTPTIAKLPNSNQGNIWQKILGSAAAPTNWQVAPCEGNAPLLCVSSKGKRLGTVEINIYPLANNEDFRKKLLAAGIPTASLVDYQSSKYQTQLLPVLKTWVADHYAAFAKDRQGKYGKQIIFSAYPPQPVPIGKLQGIRYGFAGLKQQSGVQEQHIGHVAFDGTKLYVITTAFDTGTQTGKFDKLEDLAIFQPYLYAIAADLHLPQ</sequence>
<protein>
    <submittedName>
        <fullName evidence="1">Uncharacterized protein</fullName>
    </submittedName>
</protein>
<dbReference type="Proteomes" id="UP000252085">
    <property type="component" value="Unassembled WGS sequence"/>
</dbReference>
<reference evidence="1 2" key="1">
    <citation type="submission" date="2016-04" db="EMBL/GenBank/DDBJ databases">
        <authorList>
            <person name="Evans L.H."/>
            <person name="Alamgir A."/>
            <person name="Owens N."/>
            <person name="Weber N.D."/>
            <person name="Virtaneva K."/>
            <person name="Barbian K."/>
            <person name="Babar A."/>
            <person name="Rosenke K."/>
        </authorList>
    </citation>
    <scope>NUCLEOTIDE SEQUENCE [LARGE SCALE GENOMIC DNA]</scope>
    <source>
        <strain evidence="1">NIES-2108</strain>
    </source>
</reference>
<comment type="caution">
    <text evidence="1">The sequence shown here is derived from an EMBL/GenBank/DDBJ whole genome shotgun (WGS) entry which is preliminary data.</text>
</comment>
<proteinExistence type="predicted"/>
<evidence type="ECO:0000313" key="2">
    <source>
        <dbReference type="Proteomes" id="UP000252085"/>
    </source>
</evidence>
<evidence type="ECO:0000313" key="1">
    <source>
        <dbReference type="EMBL" id="RCJ36764.1"/>
    </source>
</evidence>
<name>A0A367RM70_NOSPU</name>
<organism evidence="1 2">
    <name type="scientific">Nostoc punctiforme NIES-2108</name>
    <dbReference type="NCBI Taxonomy" id="1356359"/>
    <lineage>
        <taxon>Bacteria</taxon>
        <taxon>Bacillati</taxon>
        <taxon>Cyanobacteriota</taxon>
        <taxon>Cyanophyceae</taxon>
        <taxon>Nostocales</taxon>
        <taxon>Nostocaceae</taxon>
        <taxon>Nostoc</taxon>
    </lineage>
</organism>
<gene>
    <name evidence="1" type="ORF">A6769_14775</name>
</gene>
<accession>A0A367RM70</accession>